<dbReference type="Pfam" id="PF01548">
    <property type="entry name" value="DEDD_Tnp_IS110"/>
    <property type="match status" value="1"/>
</dbReference>
<gene>
    <name evidence="2" type="ORF">KKC1_25390</name>
</gene>
<evidence type="ECO:0000259" key="1">
    <source>
        <dbReference type="Pfam" id="PF01548"/>
    </source>
</evidence>
<reference evidence="3" key="1">
    <citation type="journal article" date="2017" name="Appl. Environ. Microbiol.">
        <title>Genomic analysis of Calderihabitans maritimus KKC1, a thermophilic hydrogenogenic carboxydotrophic bacterium isolated from marine sediment.</title>
        <authorList>
            <person name="Omae K."/>
            <person name="Yoneda Y."/>
            <person name="Fukuyama Y."/>
            <person name="Yoshida T."/>
            <person name="Sako Y."/>
        </authorList>
    </citation>
    <scope>NUCLEOTIDE SEQUENCE [LARGE SCALE GENOMIC DNA]</scope>
    <source>
        <strain evidence="3">KKC1</strain>
    </source>
</reference>
<feature type="domain" description="Transposase IS110-like N-terminal" evidence="1">
    <location>
        <begin position="4"/>
        <end position="122"/>
    </location>
</feature>
<dbReference type="RefSeq" id="WP_192868213.1">
    <property type="nucleotide sequence ID" value="NZ_BDGJ01000138.1"/>
</dbReference>
<dbReference type="AlphaFoldDB" id="A0A1Z5HVR1"/>
<organism evidence="2 3">
    <name type="scientific">Calderihabitans maritimus</name>
    <dbReference type="NCBI Taxonomy" id="1246530"/>
    <lineage>
        <taxon>Bacteria</taxon>
        <taxon>Bacillati</taxon>
        <taxon>Bacillota</taxon>
        <taxon>Clostridia</taxon>
        <taxon>Neomoorellales</taxon>
        <taxon>Calderihabitantaceae</taxon>
        <taxon>Calderihabitans</taxon>
    </lineage>
</organism>
<evidence type="ECO:0000313" key="3">
    <source>
        <dbReference type="Proteomes" id="UP000197032"/>
    </source>
</evidence>
<evidence type="ECO:0000313" key="2">
    <source>
        <dbReference type="EMBL" id="GAW93405.1"/>
    </source>
</evidence>
<keyword evidence="3" id="KW-1185">Reference proteome</keyword>
<dbReference type="InterPro" id="IPR047650">
    <property type="entry name" value="Transpos_IS110"/>
</dbReference>
<accession>A0A1Z5HVR1</accession>
<dbReference type="PANTHER" id="PTHR33055">
    <property type="entry name" value="TRANSPOSASE FOR INSERTION SEQUENCE ELEMENT IS1111A"/>
    <property type="match status" value="1"/>
</dbReference>
<dbReference type="EMBL" id="BDGJ01000138">
    <property type="protein sequence ID" value="GAW93405.1"/>
    <property type="molecule type" value="Genomic_DNA"/>
</dbReference>
<feature type="non-terminal residue" evidence="2">
    <location>
        <position position="1"/>
    </location>
</feature>
<dbReference type="GO" id="GO:0003677">
    <property type="term" value="F:DNA binding"/>
    <property type="evidence" value="ECO:0007669"/>
    <property type="project" value="InterPro"/>
</dbReference>
<dbReference type="GO" id="GO:0004803">
    <property type="term" value="F:transposase activity"/>
    <property type="evidence" value="ECO:0007669"/>
    <property type="project" value="InterPro"/>
</dbReference>
<protein>
    <submittedName>
        <fullName evidence="2">ISChy2, transposase</fullName>
    </submittedName>
</protein>
<proteinExistence type="predicted"/>
<name>A0A1Z5HVR1_9FIRM</name>
<comment type="caution">
    <text evidence="2">The sequence shown here is derived from an EMBL/GenBank/DDBJ whole genome shotgun (WGS) entry which is preliminary data.</text>
</comment>
<feature type="non-terminal residue" evidence="2">
    <location>
        <position position="129"/>
    </location>
</feature>
<dbReference type="Proteomes" id="UP000197032">
    <property type="component" value="Unassembled WGS sequence"/>
</dbReference>
<dbReference type="InterPro" id="IPR002525">
    <property type="entry name" value="Transp_IS110-like_N"/>
</dbReference>
<sequence>LDVVKPFSFQNTKDGFYRLVSKILKAKEIEQASRVVIGMEPTGHYWKPLAWFLTEQGYPVVIVNPLHVKRSKEMEDNSPGKTDRKDAGIIADLVSQGKFQHCILPKGIYAELRNLYVARQQQRRKLNSS</sequence>
<dbReference type="GO" id="GO:0006313">
    <property type="term" value="P:DNA transposition"/>
    <property type="evidence" value="ECO:0007669"/>
    <property type="project" value="InterPro"/>
</dbReference>